<evidence type="ECO:0000256" key="1">
    <source>
        <dbReference type="ARBA" id="ARBA00022723"/>
    </source>
</evidence>
<accession>A0A2N9J523</accession>
<organism evidence="6">
    <name type="scientific">Fagus sylvatica</name>
    <name type="common">Beechnut</name>
    <dbReference type="NCBI Taxonomy" id="28930"/>
    <lineage>
        <taxon>Eukaryota</taxon>
        <taxon>Viridiplantae</taxon>
        <taxon>Streptophyta</taxon>
        <taxon>Embryophyta</taxon>
        <taxon>Tracheophyta</taxon>
        <taxon>Spermatophyta</taxon>
        <taxon>Magnoliopsida</taxon>
        <taxon>eudicotyledons</taxon>
        <taxon>Gunneridae</taxon>
        <taxon>Pentapetalae</taxon>
        <taxon>rosids</taxon>
        <taxon>fabids</taxon>
        <taxon>Fagales</taxon>
        <taxon>Fagaceae</taxon>
        <taxon>Fagus</taxon>
    </lineage>
</organism>
<protein>
    <recommendedName>
        <fullName evidence="5">Phorbol-ester/DAG-type domain-containing protein</fullName>
    </recommendedName>
</protein>
<gene>
    <name evidence="6" type="ORF">FSB_LOCUS59577</name>
</gene>
<dbReference type="AlphaFoldDB" id="A0A2N9J523"/>
<evidence type="ECO:0000256" key="4">
    <source>
        <dbReference type="SAM" id="SignalP"/>
    </source>
</evidence>
<feature type="domain" description="Phorbol-ester/DAG-type" evidence="5">
    <location>
        <begin position="82"/>
        <end position="135"/>
    </location>
</feature>
<proteinExistence type="predicted"/>
<dbReference type="PANTHER" id="PTHR32410">
    <property type="entry name" value="CYSTEINE/HISTIDINE-RICH C1 DOMAIN FAMILY PROTEIN"/>
    <property type="match status" value="1"/>
</dbReference>
<sequence length="215" mass="24980">MASPMNVRVAGFISIFNVVWSQTSLPTKVMSIDFSFPSQEINKVAVVVVLKKNEVFRCTTCEFALNFKCATLPLTTRYEQHEHPFILSYTAEDNSGEYYCDICEEERDPNHWFYYCAECSYPAHPKCIIGKYPNCKFGVAYKFNGHRQPLTFVEETKDHPPCDSCRGPCEELFYQCTQCNFNLHGNDRCLSLVYSLLHRLRQQIVQFQYPGERMV</sequence>
<dbReference type="InterPro" id="IPR002219">
    <property type="entry name" value="PKC_DAG/PE"/>
</dbReference>
<dbReference type="PANTHER" id="PTHR32410:SF163">
    <property type="entry name" value="DC1 DOMAIN-CONTAINING PROTEIN"/>
    <property type="match status" value="1"/>
</dbReference>
<keyword evidence="2" id="KW-0677">Repeat</keyword>
<dbReference type="GO" id="GO:0046872">
    <property type="term" value="F:metal ion binding"/>
    <property type="evidence" value="ECO:0007669"/>
    <property type="project" value="UniProtKB-KW"/>
</dbReference>
<feature type="signal peptide" evidence="4">
    <location>
        <begin position="1"/>
        <end position="21"/>
    </location>
</feature>
<evidence type="ECO:0000256" key="3">
    <source>
        <dbReference type="ARBA" id="ARBA00022833"/>
    </source>
</evidence>
<dbReference type="InterPro" id="IPR046349">
    <property type="entry name" value="C1-like_sf"/>
</dbReference>
<dbReference type="Pfam" id="PF03107">
    <property type="entry name" value="C1_2"/>
    <property type="match status" value="1"/>
</dbReference>
<evidence type="ECO:0000259" key="5">
    <source>
        <dbReference type="PROSITE" id="PS50081"/>
    </source>
</evidence>
<dbReference type="InterPro" id="IPR004146">
    <property type="entry name" value="DC1"/>
</dbReference>
<feature type="chain" id="PRO_5014835118" description="Phorbol-ester/DAG-type domain-containing protein" evidence="4">
    <location>
        <begin position="22"/>
        <end position="215"/>
    </location>
</feature>
<evidence type="ECO:0000313" key="6">
    <source>
        <dbReference type="EMBL" id="SPD31695.1"/>
    </source>
</evidence>
<dbReference type="InterPro" id="IPR053192">
    <property type="entry name" value="Vacuole_Formation_Reg"/>
</dbReference>
<evidence type="ECO:0000256" key="2">
    <source>
        <dbReference type="ARBA" id="ARBA00022737"/>
    </source>
</evidence>
<dbReference type="SUPFAM" id="SSF57889">
    <property type="entry name" value="Cysteine-rich domain"/>
    <property type="match status" value="2"/>
</dbReference>
<dbReference type="PROSITE" id="PS50081">
    <property type="entry name" value="ZF_DAG_PE_2"/>
    <property type="match status" value="1"/>
</dbReference>
<dbReference type="EMBL" id="OIVN01006373">
    <property type="protein sequence ID" value="SPD31695.1"/>
    <property type="molecule type" value="Genomic_DNA"/>
</dbReference>
<reference evidence="6" key="1">
    <citation type="submission" date="2018-02" db="EMBL/GenBank/DDBJ databases">
        <authorList>
            <person name="Cohen D.B."/>
            <person name="Kent A.D."/>
        </authorList>
    </citation>
    <scope>NUCLEOTIDE SEQUENCE</scope>
</reference>
<keyword evidence="4" id="KW-0732">Signal</keyword>
<keyword evidence="1" id="KW-0479">Metal-binding</keyword>
<keyword evidence="3" id="KW-0862">Zinc</keyword>
<name>A0A2N9J523_FAGSY</name>